<evidence type="ECO:0000313" key="2">
    <source>
        <dbReference type="EMBL" id="PCI23903.1"/>
    </source>
</evidence>
<protein>
    <recommendedName>
        <fullName evidence="1">IstB-like ATP-binding domain-containing protein</fullName>
    </recommendedName>
</protein>
<comment type="caution">
    <text evidence="2">The sequence shown here is derived from an EMBL/GenBank/DDBJ whole genome shotgun (WGS) entry which is preliminary data.</text>
</comment>
<proteinExistence type="predicted"/>
<reference evidence="3" key="1">
    <citation type="submission" date="2017-08" db="EMBL/GenBank/DDBJ databases">
        <title>A dynamic microbial community with high functional redundancy inhabits the cold, oxic subseafloor aquifer.</title>
        <authorList>
            <person name="Tully B.J."/>
            <person name="Wheat C.G."/>
            <person name="Glazer B.T."/>
            <person name="Huber J.A."/>
        </authorList>
    </citation>
    <scope>NUCLEOTIDE SEQUENCE [LARGE SCALE GENOMIC DNA]</scope>
</reference>
<dbReference type="AlphaFoldDB" id="A0A2A4SRG0"/>
<evidence type="ECO:0000259" key="1">
    <source>
        <dbReference type="Pfam" id="PF01695"/>
    </source>
</evidence>
<sequence>MRGRTTQRRCNNCHDAKIVIIPKGLTSHAEFCSQCYLTCPVCGGDGLIFKQDEMGREFAKRCECQSLIRRMTLFNNAQIPSQFYDSTFENFQVKDNPSLEAALHTAKFAIKNYKKGQSADKDSWKGLLFMGGVGIGKTRLVCTMIRAYTLKFAIPSLFQEFSSLLSEIKAGYDKGLSEAKVLEKINNIEILVIDELGKGRKSEWEIALLDTIISNRYNMKKTTIFTTNYTDQLKTTYQDAINIRGGGDNLKDSDRKETLEQRVYSRIYSRLKGMCNFVEIKAPDYRQPESEIQVNR</sequence>
<dbReference type="Gene3D" id="3.40.50.300">
    <property type="entry name" value="P-loop containing nucleotide triphosphate hydrolases"/>
    <property type="match status" value="1"/>
</dbReference>
<accession>A0A2A4SRG0</accession>
<dbReference type="GO" id="GO:0005524">
    <property type="term" value="F:ATP binding"/>
    <property type="evidence" value="ECO:0007669"/>
    <property type="project" value="InterPro"/>
</dbReference>
<dbReference type="InterPro" id="IPR002611">
    <property type="entry name" value="IstB_ATP-bd"/>
</dbReference>
<evidence type="ECO:0000313" key="3">
    <source>
        <dbReference type="Proteomes" id="UP000218113"/>
    </source>
</evidence>
<dbReference type="EMBL" id="NVSR01000134">
    <property type="protein sequence ID" value="PCI23903.1"/>
    <property type="molecule type" value="Genomic_DNA"/>
</dbReference>
<organism evidence="2 3">
    <name type="scientific">SAR324 cluster bacterium</name>
    <dbReference type="NCBI Taxonomy" id="2024889"/>
    <lineage>
        <taxon>Bacteria</taxon>
        <taxon>Deltaproteobacteria</taxon>
        <taxon>SAR324 cluster</taxon>
    </lineage>
</organism>
<gene>
    <name evidence="2" type="ORF">COB67_12345</name>
</gene>
<feature type="domain" description="IstB-like ATP-binding" evidence="1">
    <location>
        <begin position="126"/>
        <end position="240"/>
    </location>
</feature>
<name>A0A2A4SRG0_9DELT</name>
<dbReference type="SUPFAM" id="SSF52540">
    <property type="entry name" value="P-loop containing nucleoside triphosphate hydrolases"/>
    <property type="match status" value="1"/>
</dbReference>
<dbReference type="Proteomes" id="UP000218113">
    <property type="component" value="Unassembled WGS sequence"/>
</dbReference>
<dbReference type="Pfam" id="PF01695">
    <property type="entry name" value="IstB_IS21"/>
    <property type="match status" value="1"/>
</dbReference>
<dbReference type="PANTHER" id="PTHR30050:SF4">
    <property type="entry name" value="ATP-BINDING PROTEIN RV3427C IN INSERTION SEQUENCE-RELATED"/>
    <property type="match status" value="1"/>
</dbReference>
<dbReference type="InterPro" id="IPR027417">
    <property type="entry name" value="P-loop_NTPase"/>
</dbReference>
<dbReference type="PANTHER" id="PTHR30050">
    <property type="entry name" value="CHROMOSOMAL REPLICATION INITIATOR PROTEIN DNAA"/>
    <property type="match status" value="1"/>
</dbReference>
<dbReference type="GO" id="GO:0006260">
    <property type="term" value="P:DNA replication"/>
    <property type="evidence" value="ECO:0007669"/>
    <property type="project" value="TreeGrafter"/>
</dbReference>